<name>A0AAV6HC82_9TELE</name>
<dbReference type="AlphaFoldDB" id="A0AAV6HC82"/>
<dbReference type="EMBL" id="JADWDJ010000002">
    <property type="protein sequence ID" value="KAG5284883.1"/>
    <property type="molecule type" value="Genomic_DNA"/>
</dbReference>
<dbReference type="Proteomes" id="UP000823561">
    <property type="component" value="Chromosome 2"/>
</dbReference>
<accession>A0AAV6HC82</accession>
<gene>
    <name evidence="1" type="ORF">AALO_G00031570</name>
</gene>
<evidence type="ECO:0000313" key="1">
    <source>
        <dbReference type="EMBL" id="KAG5284883.1"/>
    </source>
</evidence>
<protein>
    <submittedName>
        <fullName evidence="1">Uncharacterized protein</fullName>
    </submittedName>
</protein>
<reference evidence="1" key="1">
    <citation type="submission" date="2020-10" db="EMBL/GenBank/DDBJ databases">
        <title>Chromosome-scale genome assembly of the Allis shad, Alosa alosa.</title>
        <authorList>
            <person name="Margot Z."/>
            <person name="Christophe K."/>
            <person name="Cabau C."/>
            <person name="Louis A."/>
            <person name="Berthelot C."/>
            <person name="Parey E."/>
            <person name="Roest Crollius H."/>
            <person name="Montfort J."/>
            <person name="Robinson-Rechavi M."/>
            <person name="Bucao C."/>
            <person name="Bouchez O."/>
            <person name="Gislard M."/>
            <person name="Lluch J."/>
            <person name="Milhes M."/>
            <person name="Lampietro C."/>
            <person name="Lopez Roques C."/>
            <person name="Donnadieu C."/>
            <person name="Braasch I."/>
            <person name="Desvignes T."/>
            <person name="Postlethwait J."/>
            <person name="Bobe J."/>
            <person name="Guiguen Y."/>
        </authorList>
    </citation>
    <scope>NUCLEOTIDE SEQUENCE</scope>
    <source>
        <strain evidence="1">M-15738</strain>
        <tissue evidence="1">Blood</tissue>
    </source>
</reference>
<organism evidence="1 2">
    <name type="scientific">Alosa alosa</name>
    <name type="common">allis shad</name>
    <dbReference type="NCBI Taxonomy" id="278164"/>
    <lineage>
        <taxon>Eukaryota</taxon>
        <taxon>Metazoa</taxon>
        <taxon>Chordata</taxon>
        <taxon>Craniata</taxon>
        <taxon>Vertebrata</taxon>
        <taxon>Euteleostomi</taxon>
        <taxon>Actinopterygii</taxon>
        <taxon>Neopterygii</taxon>
        <taxon>Teleostei</taxon>
        <taxon>Clupei</taxon>
        <taxon>Clupeiformes</taxon>
        <taxon>Clupeoidei</taxon>
        <taxon>Clupeidae</taxon>
        <taxon>Alosa</taxon>
    </lineage>
</organism>
<evidence type="ECO:0000313" key="2">
    <source>
        <dbReference type="Proteomes" id="UP000823561"/>
    </source>
</evidence>
<keyword evidence="2" id="KW-1185">Reference proteome</keyword>
<sequence>MTSFYATFLNTEVTRKRRRERQNVCKYGFECLLVLCHCRAVSFWTEADQKGFSSCHSPLVQFLANTPSPR</sequence>
<proteinExistence type="predicted"/>
<comment type="caution">
    <text evidence="1">The sequence shown here is derived from an EMBL/GenBank/DDBJ whole genome shotgun (WGS) entry which is preliminary data.</text>
</comment>